<organism evidence="1 2">
    <name type="scientific">Pectobacterium phage POP72</name>
    <dbReference type="NCBI Taxonomy" id="1965269"/>
    <lineage>
        <taxon>Viruses</taxon>
        <taxon>Duplodnaviria</taxon>
        <taxon>Heunggongvirae</taxon>
        <taxon>Uroviricota</taxon>
        <taxon>Caudoviricetes</taxon>
        <taxon>Autographivirales</taxon>
        <taxon>Autosignataviridae</taxon>
        <taxon>Molineuxvirinae</taxon>
        <taxon>Axomammavirus</taxon>
        <taxon>Axomammavirus PP1</taxon>
    </lineage>
</organism>
<gene>
    <name evidence="1" type="ORF">POP72_049</name>
</gene>
<dbReference type="EMBL" id="KY744566">
    <property type="protein sequence ID" value="ARB10965.1"/>
    <property type="molecule type" value="Genomic_DNA"/>
</dbReference>
<proteinExistence type="predicted"/>
<dbReference type="Proteomes" id="UP000244377">
    <property type="component" value="Genome"/>
</dbReference>
<protein>
    <submittedName>
        <fullName evidence="1">Uncharacterized protein</fullName>
    </submittedName>
</protein>
<sequence>MSTYKDSVTGKGFIPKQVDPFVTAVALPFAPAGSLGNKNHPINIEELSGKQEGAMVLSEGSGVYYLHIARGNQMTSPWDTHKFGGSDFTPVA</sequence>
<name>A0A2R2V0U4_9CAUD</name>
<evidence type="ECO:0000313" key="2">
    <source>
        <dbReference type="Proteomes" id="UP000244377"/>
    </source>
</evidence>
<accession>A0A2R2V0U4</accession>
<evidence type="ECO:0000313" key="1">
    <source>
        <dbReference type="EMBL" id="ARB10965.1"/>
    </source>
</evidence>
<reference evidence="1 2" key="1">
    <citation type="submission" date="2017-03" db="EMBL/GenBank/DDBJ databases">
        <authorList>
            <person name="Afonso C.L."/>
            <person name="Miller P.J."/>
            <person name="Scott M.A."/>
            <person name="Spackman E."/>
            <person name="Goraichik I."/>
            <person name="Dimitrov K.M."/>
            <person name="Suarez D.L."/>
            <person name="Swayne D.E."/>
        </authorList>
    </citation>
    <scope>NUCLEOTIDE SEQUENCE [LARGE SCALE GENOMIC DNA]</scope>
</reference>